<dbReference type="NCBIfam" id="NF003915">
    <property type="entry name" value="PRK05441.1"/>
    <property type="match status" value="1"/>
</dbReference>
<dbReference type="InterPro" id="IPR040190">
    <property type="entry name" value="MURQ/GCKR"/>
</dbReference>
<organism evidence="4">
    <name type="scientific">Notodromas monacha</name>
    <dbReference type="NCBI Taxonomy" id="399045"/>
    <lineage>
        <taxon>Eukaryota</taxon>
        <taxon>Metazoa</taxon>
        <taxon>Ecdysozoa</taxon>
        <taxon>Arthropoda</taxon>
        <taxon>Crustacea</taxon>
        <taxon>Oligostraca</taxon>
        <taxon>Ostracoda</taxon>
        <taxon>Podocopa</taxon>
        <taxon>Podocopida</taxon>
        <taxon>Cypridocopina</taxon>
        <taxon>Cypridoidea</taxon>
        <taxon>Cyprididae</taxon>
        <taxon>Notodromas</taxon>
    </lineage>
</organism>
<dbReference type="PROSITE" id="PS01272">
    <property type="entry name" value="GCKR"/>
    <property type="match status" value="1"/>
</dbReference>
<protein>
    <recommendedName>
        <fullName evidence="3">SIS domain-containing protein</fullName>
    </recommendedName>
</protein>
<reference evidence="4" key="1">
    <citation type="submission" date="2020-11" db="EMBL/GenBank/DDBJ databases">
        <authorList>
            <person name="Tran Van P."/>
        </authorList>
    </citation>
    <scope>NUCLEOTIDE SEQUENCE</scope>
</reference>
<evidence type="ECO:0000256" key="1">
    <source>
        <dbReference type="ARBA" id="ARBA00023239"/>
    </source>
</evidence>
<name>A0A7R9GDX1_9CRUS</name>
<accession>A0A7R9GDX1</accession>
<keyword evidence="5" id="KW-1185">Reference proteome</keyword>
<sequence length="254" mass="27125">MSPLEIVQTFVREEAYVQQALEKSTPAIARALELISARINAGGRMFYVGAGTSGRLGVLDASEIPPTFGESPNTFQGIIAGGLRALHRSVEDAEDSAEAGAAALRARGVSSSDVVCGIGASGRTPFVIGALREAHTLGCVTVFITCNPARDRTDFPCDVDIDLDTGPEILTGSTRLKAGTATKVCLNVLSTGAMVLGGRVESNLMVSLQATNVKLRDRAARLVAQQRNMDYDEARELLRKNEWDVVRVLKLIDH</sequence>
<dbReference type="InterPro" id="IPR005488">
    <property type="entry name" value="Etherase_MurQ"/>
</dbReference>
<dbReference type="GO" id="GO:0009254">
    <property type="term" value="P:peptidoglycan turnover"/>
    <property type="evidence" value="ECO:0007669"/>
    <property type="project" value="TreeGrafter"/>
</dbReference>
<feature type="domain" description="SIS" evidence="3">
    <location>
        <begin position="35"/>
        <end position="199"/>
    </location>
</feature>
<dbReference type="NCBIfam" id="NF009222">
    <property type="entry name" value="PRK12570.1"/>
    <property type="match status" value="1"/>
</dbReference>
<keyword evidence="1" id="KW-0456">Lyase</keyword>
<proteinExistence type="predicted"/>
<dbReference type="EMBL" id="CAJPEX010001378">
    <property type="protein sequence ID" value="CAG0918984.1"/>
    <property type="molecule type" value="Genomic_DNA"/>
</dbReference>
<dbReference type="OrthoDB" id="311172at2759"/>
<dbReference type="SUPFAM" id="SSF53697">
    <property type="entry name" value="SIS domain"/>
    <property type="match status" value="1"/>
</dbReference>
<dbReference type="GO" id="GO:0016835">
    <property type="term" value="F:carbon-oxygen lyase activity"/>
    <property type="evidence" value="ECO:0007669"/>
    <property type="project" value="InterPro"/>
</dbReference>
<dbReference type="Pfam" id="PF22645">
    <property type="entry name" value="GKRP_SIS_N"/>
    <property type="match status" value="1"/>
</dbReference>
<evidence type="ECO:0000256" key="2">
    <source>
        <dbReference type="ARBA" id="ARBA00023277"/>
    </source>
</evidence>
<evidence type="ECO:0000313" key="4">
    <source>
        <dbReference type="EMBL" id="CAD7278832.1"/>
    </source>
</evidence>
<dbReference type="GO" id="GO:0046348">
    <property type="term" value="P:amino sugar catabolic process"/>
    <property type="evidence" value="ECO:0007669"/>
    <property type="project" value="InterPro"/>
</dbReference>
<evidence type="ECO:0000259" key="3">
    <source>
        <dbReference type="PROSITE" id="PS51464"/>
    </source>
</evidence>
<dbReference type="PROSITE" id="PS51464">
    <property type="entry name" value="SIS"/>
    <property type="match status" value="1"/>
</dbReference>
<dbReference type="EMBL" id="OA883415">
    <property type="protein sequence ID" value="CAD7278832.1"/>
    <property type="molecule type" value="Genomic_DNA"/>
</dbReference>
<dbReference type="Gene3D" id="3.40.50.10490">
    <property type="entry name" value="Glucose-6-phosphate isomerase like protein, domain 1"/>
    <property type="match status" value="1"/>
</dbReference>
<dbReference type="GO" id="GO:0097367">
    <property type="term" value="F:carbohydrate derivative binding"/>
    <property type="evidence" value="ECO:0007669"/>
    <property type="project" value="InterPro"/>
</dbReference>
<dbReference type="PANTHER" id="PTHR10088:SF4">
    <property type="entry name" value="GLUCOKINASE REGULATORY PROTEIN"/>
    <property type="match status" value="1"/>
</dbReference>
<dbReference type="CDD" id="cd05007">
    <property type="entry name" value="SIS_Etherase"/>
    <property type="match status" value="1"/>
</dbReference>
<gene>
    <name evidence="4" type="ORF">NMOB1V02_LOCUS6528</name>
</gene>
<dbReference type="Proteomes" id="UP000678499">
    <property type="component" value="Unassembled WGS sequence"/>
</dbReference>
<dbReference type="InterPro" id="IPR046348">
    <property type="entry name" value="SIS_dom_sf"/>
</dbReference>
<keyword evidence="2" id="KW-0119">Carbohydrate metabolism</keyword>
<dbReference type="GO" id="GO:0016803">
    <property type="term" value="F:ether hydrolase activity"/>
    <property type="evidence" value="ECO:0007669"/>
    <property type="project" value="TreeGrafter"/>
</dbReference>
<dbReference type="InterPro" id="IPR001347">
    <property type="entry name" value="SIS_dom"/>
</dbReference>
<dbReference type="PANTHER" id="PTHR10088">
    <property type="entry name" value="GLUCOKINASE REGULATORY PROTEIN"/>
    <property type="match status" value="1"/>
</dbReference>
<dbReference type="Gene3D" id="1.10.8.1080">
    <property type="match status" value="1"/>
</dbReference>
<dbReference type="AlphaFoldDB" id="A0A7R9GDX1"/>
<dbReference type="InterPro" id="IPR005486">
    <property type="entry name" value="Glucokinase_regulatory_CS"/>
</dbReference>
<evidence type="ECO:0000313" key="5">
    <source>
        <dbReference type="Proteomes" id="UP000678499"/>
    </source>
</evidence>